<dbReference type="Gene3D" id="3.90.550.10">
    <property type="entry name" value="Spore Coat Polysaccharide Biosynthesis Protein SpsA, Chain A"/>
    <property type="match status" value="1"/>
</dbReference>
<dbReference type="STRING" id="1641165.XM38_02845"/>
<dbReference type="InterPro" id="IPR001173">
    <property type="entry name" value="Glyco_trans_2-like"/>
</dbReference>
<evidence type="ECO:0000259" key="1">
    <source>
        <dbReference type="Pfam" id="PF00535"/>
    </source>
</evidence>
<feature type="domain" description="Glycosyltransferase 2-like" evidence="1">
    <location>
        <begin position="4"/>
        <end position="168"/>
    </location>
</feature>
<dbReference type="EC" id="2.4.-.-" evidence="2"/>
<dbReference type="KEGG" id="hhg:XM38_000780"/>
<reference evidence="2 3" key="1">
    <citation type="journal article" date="2016" name="Biochim. Biophys. Acta">
        <title>Characterization of red-shifted phycobilisomes isolated from the chlorophyll f-containing cyanobacterium Halomicronema hongdechloris.</title>
        <authorList>
            <person name="Li Y."/>
            <person name="Lin Y."/>
            <person name="Garvey C.J."/>
            <person name="Birch D."/>
            <person name="Corkery R.W."/>
            <person name="Loughlin P.C."/>
            <person name="Scheer H."/>
            <person name="Willows R.D."/>
            <person name="Chen M."/>
        </authorList>
    </citation>
    <scope>NUCLEOTIDE SEQUENCE [LARGE SCALE GENOMIC DNA]</scope>
    <source>
        <strain evidence="2 3">C2206</strain>
    </source>
</reference>
<organism evidence="2 3">
    <name type="scientific">Halomicronema hongdechloris C2206</name>
    <dbReference type="NCBI Taxonomy" id="1641165"/>
    <lineage>
        <taxon>Bacteria</taxon>
        <taxon>Bacillati</taxon>
        <taxon>Cyanobacteriota</taxon>
        <taxon>Cyanophyceae</taxon>
        <taxon>Nodosilineales</taxon>
        <taxon>Nodosilineaceae</taxon>
        <taxon>Halomicronema</taxon>
    </lineage>
</organism>
<dbReference type="SUPFAM" id="SSF53448">
    <property type="entry name" value="Nucleotide-diphospho-sugar transferases"/>
    <property type="match status" value="1"/>
</dbReference>
<evidence type="ECO:0000313" key="3">
    <source>
        <dbReference type="Proteomes" id="UP000191901"/>
    </source>
</evidence>
<evidence type="ECO:0000313" key="2">
    <source>
        <dbReference type="EMBL" id="ASC69152.1"/>
    </source>
</evidence>
<accession>A0A1Z3HFU4</accession>
<keyword evidence="2" id="KW-0808">Transferase</keyword>
<keyword evidence="2" id="KW-0328">Glycosyltransferase</keyword>
<dbReference type="InterPro" id="IPR050834">
    <property type="entry name" value="Glycosyltransf_2"/>
</dbReference>
<dbReference type="InterPro" id="IPR029044">
    <property type="entry name" value="Nucleotide-diphossugar_trans"/>
</dbReference>
<gene>
    <name evidence="2" type="primary">ywdF</name>
    <name evidence="2" type="ORF">XM38_000780</name>
</gene>
<dbReference type="CDD" id="cd00761">
    <property type="entry name" value="Glyco_tranf_GTA_type"/>
    <property type="match status" value="1"/>
</dbReference>
<dbReference type="RefSeq" id="WP_088428785.1">
    <property type="nucleotide sequence ID" value="NZ_CP021983.2"/>
</dbReference>
<sequence>MKFSIVITTYNRLELLQRAVKSALAQALPAEVVVVDNASSDGTEAYLRHLGNQVVYYRNTTNTSHAGAVNAGAKVATGDWIKLVDDDDYLAPHCLETMAAAIAHHPEAVICSGQAAQVNPQGEALSRTPPTGPGQAFYIPQEAIHYGMLLEAVPFGTPIQVAVRRDALLNSGGWDLAMTSCDDIDSWIRVADYGDALFINQCLAYRTQWPGGYDQKIPLPQRLATNIVIKERIYQHLPPAYRAQAPQLDVIRAYLHLHWSLVALKQRRLGMALQLGWPAALSPQAWRLLRQARRWRQSPASPSCVPKHVVLD</sequence>
<dbReference type="Proteomes" id="UP000191901">
    <property type="component" value="Chromosome"/>
</dbReference>
<dbReference type="EMBL" id="CP021983">
    <property type="protein sequence ID" value="ASC69152.1"/>
    <property type="molecule type" value="Genomic_DNA"/>
</dbReference>
<protein>
    <submittedName>
        <fullName evidence="2">Glycosyltransferase YwdF</fullName>
        <ecNumber evidence="2">2.4.-.-</ecNumber>
    </submittedName>
</protein>
<keyword evidence="3" id="KW-1185">Reference proteome</keyword>
<dbReference type="PANTHER" id="PTHR43685">
    <property type="entry name" value="GLYCOSYLTRANSFERASE"/>
    <property type="match status" value="1"/>
</dbReference>
<dbReference type="OrthoDB" id="396512at2"/>
<dbReference type="PANTHER" id="PTHR43685:SF2">
    <property type="entry name" value="GLYCOSYLTRANSFERASE 2-LIKE DOMAIN-CONTAINING PROTEIN"/>
    <property type="match status" value="1"/>
</dbReference>
<dbReference type="AlphaFoldDB" id="A0A1Z3HFU4"/>
<dbReference type="GO" id="GO:0016757">
    <property type="term" value="F:glycosyltransferase activity"/>
    <property type="evidence" value="ECO:0007669"/>
    <property type="project" value="UniProtKB-KW"/>
</dbReference>
<proteinExistence type="predicted"/>
<name>A0A1Z3HFU4_9CYAN</name>
<dbReference type="Pfam" id="PF00535">
    <property type="entry name" value="Glycos_transf_2"/>
    <property type="match status" value="1"/>
</dbReference>